<dbReference type="Proteomes" id="UP000294886">
    <property type="component" value="Unassembled WGS sequence"/>
</dbReference>
<dbReference type="GO" id="GO:0005840">
    <property type="term" value="C:ribosome"/>
    <property type="evidence" value="ECO:0007669"/>
    <property type="project" value="UniProtKB-KW"/>
</dbReference>
<dbReference type="EMBL" id="DOLB01000122">
    <property type="protein sequence ID" value="HBT49801.1"/>
    <property type="molecule type" value="Genomic_DNA"/>
</dbReference>
<comment type="caution">
    <text evidence="2">The sequence shown here is derived from an EMBL/GenBank/DDBJ whole genome shotgun (WGS) entry which is preliminary data.</text>
</comment>
<evidence type="ECO:0000313" key="4">
    <source>
        <dbReference type="Proteomes" id="UP000294886"/>
    </source>
</evidence>
<dbReference type="EMBL" id="SLWU01000033">
    <property type="protein sequence ID" value="TCO56406.1"/>
    <property type="molecule type" value="Genomic_DNA"/>
</dbReference>
<dbReference type="AlphaFoldDB" id="A0A101E5F3"/>
<organism evidence="2 4">
    <name type="scientific">Caldanaerobacter subterraneus</name>
    <dbReference type="NCBI Taxonomy" id="911092"/>
    <lineage>
        <taxon>Bacteria</taxon>
        <taxon>Bacillati</taxon>
        <taxon>Bacillota</taxon>
        <taxon>Clostridia</taxon>
        <taxon>Thermoanaerobacterales</taxon>
        <taxon>Thermoanaerobacteraceae</taxon>
        <taxon>Caldanaerobacter</taxon>
    </lineage>
</organism>
<dbReference type="Proteomes" id="UP000264445">
    <property type="component" value="Unassembled WGS sequence"/>
</dbReference>
<keyword evidence="2" id="KW-0687">Ribonucleoprotein</keyword>
<dbReference type="SUPFAM" id="SSF50104">
    <property type="entry name" value="Translation proteins SH3-like domain"/>
    <property type="match status" value="1"/>
</dbReference>
<sequence length="88" mass="10243">MDDLQLGQVVRSKAGRDKGRVFVVVGRVDEQHVLIADGDLRKIEKPKKKKYKHLQRYNDVLLAVKEKLEKGESLTNEEIRRLLEPYKS</sequence>
<dbReference type="InterPro" id="IPR014722">
    <property type="entry name" value="Rib_uL2_dom2"/>
</dbReference>
<proteinExistence type="predicted"/>
<evidence type="ECO:0000313" key="3">
    <source>
        <dbReference type="Proteomes" id="UP000264445"/>
    </source>
</evidence>
<dbReference type="OMA" id="RFFIIFD"/>
<accession>A0A101E5F3</accession>
<dbReference type="RefSeq" id="WP_011026316.1">
    <property type="nucleotide sequence ID" value="NZ_DOLB01000122.1"/>
</dbReference>
<dbReference type="Gene3D" id="2.30.30.30">
    <property type="match status" value="1"/>
</dbReference>
<protein>
    <submittedName>
        <fullName evidence="1">RNA-binding protein</fullName>
    </submittedName>
    <submittedName>
        <fullName evidence="2">Ribosomal protein L14E/L6E/L27E</fullName>
    </submittedName>
</protein>
<reference evidence="2 4" key="2">
    <citation type="submission" date="2019-03" db="EMBL/GenBank/DDBJ databases">
        <title>Genomic Encyclopedia of Type Strains, Phase IV (KMG-IV): sequencing the most valuable type-strain genomes for metagenomic binning, comparative biology and taxonomic classification.</title>
        <authorList>
            <person name="Goeker M."/>
        </authorList>
    </citation>
    <scope>NUCLEOTIDE SEQUENCE [LARGE SCALE GENOMIC DNA]</scope>
    <source>
        <strain evidence="2 4">DSM 13054</strain>
    </source>
</reference>
<gene>
    <name evidence="1" type="ORF">DEA61_08260</name>
    <name evidence="2" type="ORF">EV203_13315</name>
</gene>
<keyword evidence="2" id="KW-0689">Ribosomal protein</keyword>
<reference evidence="1 3" key="1">
    <citation type="journal article" date="2018" name="Nat. Biotechnol.">
        <title>A standardized bacterial taxonomy based on genome phylogeny substantially revises the tree of life.</title>
        <authorList>
            <person name="Parks D.H."/>
            <person name="Chuvochina M."/>
            <person name="Waite D.W."/>
            <person name="Rinke C."/>
            <person name="Skarshewski A."/>
            <person name="Chaumeil P.A."/>
            <person name="Hugenholtz P."/>
        </authorList>
    </citation>
    <scope>NUCLEOTIDE SEQUENCE [LARGE SCALE GENOMIC DNA]</scope>
    <source>
        <strain evidence="1">UBA12544</strain>
    </source>
</reference>
<dbReference type="InterPro" id="IPR008991">
    <property type="entry name" value="Translation_prot_SH3-like_sf"/>
</dbReference>
<name>A0A101E5F3_9THEO</name>
<evidence type="ECO:0000313" key="2">
    <source>
        <dbReference type="EMBL" id="TCO56406.1"/>
    </source>
</evidence>
<evidence type="ECO:0000313" key="1">
    <source>
        <dbReference type="EMBL" id="HBT49801.1"/>
    </source>
</evidence>